<accession>A0A9W6YQE4</accession>
<gene>
    <name evidence="2" type="ORF">Pfra01_003059600</name>
</gene>
<dbReference type="InterPro" id="IPR001969">
    <property type="entry name" value="Aspartic_peptidase_AS"/>
</dbReference>
<dbReference type="InterPro" id="IPR021109">
    <property type="entry name" value="Peptidase_aspartic_dom_sf"/>
</dbReference>
<feature type="region of interest" description="Disordered" evidence="1">
    <location>
        <begin position="142"/>
        <end position="178"/>
    </location>
</feature>
<dbReference type="GO" id="GO:0004190">
    <property type="term" value="F:aspartic-type endopeptidase activity"/>
    <property type="evidence" value="ECO:0007669"/>
    <property type="project" value="InterPro"/>
</dbReference>
<feature type="region of interest" description="Disordered" evidence="1">
    <location>
        <begin position="263"/>
        <end position="303"/>
    </location>
</feature>
<organism evidence="2 3">
    <name type="scientific">Phytophthora fragariaefolia</name>
    <dbReference type="NCBI Taxonomy" id="1490495"/>
    <lineage>
        <taxon>Eukaryota</taxon>
        <taxon>Sar</taxon>
        <taxon>Stramenopiles</taxon>
        <taxon>Oomycota</taxon>
        <taxon>Peronosporomycetes</taxon>
        <taxon>Peronosporales</taxon>
        <taxon>Peronosporaceae</taxon>
        <taxon>Phytophthora</taxon>
    </lineage>
</organism>
<comment type="caution">
    <text evidence="2">The sequence shown here is derived from an EMBL/GenBank/DDBJ whole genome shotgun (WGS) entry which is preliminary data.</text>
</comment>
<feature type="region of interest" description="Disordered" evidence="1">
    <location>
        <begin position="411"/>
        <end position="430"/>
    </location>
</feature>
<feature type="compositionally biased region" description="Low complexity" evidence="1">
    <location>
        <begin position="263"/>
        <end position="275"/>
    </location>
</feature>
<evidence type="ECO:0000313" key="3">
    <source>
        <dbReference type="Proteomes" id="UP001165121"/>
    </source>
</evidence>
<dbReference type="GO" id="GO:0006508">
    <property type="term" value="P:proteolysis"/>
    <property type="evidence" value="ECO:0007669"/>
    <property type="project" value="InterPro"/>
</dbReference>
<dbReference type="Proteomes" id="UP001165121">
    <property type="component" value="Unassembled WGS sequence"/>
</dbReference>
<dbReference type="Gene3D" id="2.40.70.10">
    <property type="entry name" value="Acid Proteases"/>
    <property type="match status" value="1"/>
</dbReference>
<reference evidence="2" key="1">
    <citation type="submission" date="2023-04" db="EMBL/GenBank/DDBJ databases">
        <title>Phytophthora fragariaefolia NBRC 109709.</title>
        <authorList>
            <person name="Ichikawa N."/>
            <person name="Sato H."/>
            <person name="Tonouchi N."/>
        </authorList>
    </citation>
    <scope>NUCLEOTIDE SEQUENCE</scope>
    <source>
        <strain evidence="2">NBRC 109709</strain>
    </source>
</reference>
<protein>
    <submittedName>
        <fullName evidence="2">Unnamed protein product</fullName>
    </submittedName>
</protein>
<feature type="region of interest" description="Disordered" evidence="1">
    <location>
        <begin position="368"/>
        <end position="396"/>
    </location>
</feature>
<dbReference type="PROSITE" id="PS00141">
    <property type="entry name" value="ASP_PROTEASE"/>
    <property type="match status" value="1"/>
</dbReference>
<keyword evidence="3" id="KW-1185">Reference proteome</keyword>
<dbReference type="Pfam" id="PF08284">
    <property type="entry name" value="RVP_2"/>
    <property type="match status" value="1"/>
</dbReference>
<feature type="compositionally biased region" description="Low complexity" evidence="1">
    <location>
        <begin position="412"/>
        <end position="430"/>
    </location>
</feature>
<evidence type="ECO:0000313" key="2">
    <source>
        <dbReference type="EMBL" id="GMG18195.1"/>
    </source>
</evidence>
<name>A0A9W6YQE4_9STRA</name>
<sequence>MTVLIDSGTSFNFAPKASVAKNNALYASALEASKSNTNVSVRLATGSIVSTRKVIIPLSVKFDDFNSIEPFIVLDMDDRYDLILGMPWLAKHEPWIDWRSRTIGASHNPLADSPGGSCPPSSRDGFVHEHCVPRADRQFAGSSEVLQLPSASPPRARELEVGNDEDPQDPRIPPVGRQGSAVCNRVAYVQGTATSQGADAVTARAGKGGSVRAPPTQSVAAGSAHVDECAGVVARANKSGRVGAPTTQGVVAGSARATEDAGAGARATTFGRAGAPTSRGIKGDKVTSTPKAAASSRDADSAAEGRIPQVIDVFTGEPMVGEALTPLPTVAELLELEELSYVEVLDSLKAGELAEVVQLRPDDGSLELNSSSVMDSEVLEDERTSRRQTRYGAAILKDPSDPCYPLLKEFSDVVSDDSPSVPSPGSGRAA</sequence>
<evidence type="ECO:0000256" key="1">
    <source>
        <dbReference type="SAM" id="MobiDB-lite"/>
    </source>
</evidence>
<dbReference type="EMBL" id="BSXT01019278">
    <property type="protein sequence ID" value="GMG18195.1"/>
    <property type="molecule type" value="Genomic_DNA"/>
</dbReference>
<dbReference type="OrthoDB" id="123763at2759"/>
<dbReference type="CDD" id="cd00303">
    <property type="entry name" value="retropepsin_like"/>
    <property type="match status" value="1"/>
</dbReference>
<proteinExistence type="predicted"/>
<dbReference type="AlphaFoldDB" id="A0A9W6YQE4"/>